<evidence type="ECO:0008006" key="8">
    <source>
        <dbReference type="Google" id="ProtNLM"/>
    </source>
</evidence>
<keyword evidence="3" id="KW-0240">DNA-directed RNA polymerase</keyword>
<evidence type="ECO:0000256" key="1">
    <source>
        <dbReference type="ARBA" id="ARBA00004123"/>
    </source>
</evidence>
<dbReference type="GO" id="GO:0005666">
    <property type="term" value="C:RNA polymerase III complex"/>
    <property type="evidence" value="ECO:0000318"/>
    <property type="project" value="GO_Central"/>
</dbReference>
<dbReference type="InterPro" id="IPR016049">
    <property type="entry name" value="RNA_pol_Rpc34-like"/>
</dbReference>
<gene>
    <name evidence="6" type="ORF">MIMGU_mgv1a012840mg</name>
</gene>
<dbReference type="Pfam" id="PF05158">
    <property type="entry name" value="RNA_pol_Rpc34"/>
    <property type="match status" value="1"/>
</dbReference>
<dbReference type="Gene3D" id="1.10.10.10">
    <property type="entry name" value="Winged helix-like DNA-binding domain superfamily/Winged helix DNA-binding domain"/>
    <property type="match status" value="1"/>
</dbReference>
<evidence type="ECO:0000256" key="5">
    <source>
        <dbReference type="ARBA" id="ARBA00023242"/>
    </source>
</evidence>
<dbReference type="AlphaFoldDB" id="A0A022QY75"/>
<reference evidence="6 7" key="1">
    <citation type="journal article" date="2013" name="Proc. Natl. Acad. Sci. U.S.A.">
        <title>Fine-scale variation in meiotic recombination in Mimulus inferred from population shotgun sequencing.</title>
        <authorList>
            <person name="Hellsten U."/>
            <person name="Wright K.M."/>
            <person name="Jenkins J."/>
            <person name="Shu S."/>
            <person name="Yuan Y."/>
            <person name="Wessler S.R."/>
            <person name="Schmutz J."/>
            <person name="Willis J.H."/>
            <person name="Rokhsar D.S."/>
        </authorList>
    </citation>
    <scope>NUCLEOTIDE SEQUENCE [LARGE SCALE GENOMIC DNA]</scope>
    <source>
        <strain evidence="7">cv. DUN x IM62</strain>
    </source>
</reference>
<keyword evidence="7" id="KW-1185">Reference proteome</keyword>
<dbReference type="GO" id="GO:0006383">
    <property type="term" value="P:transcription by RNA polymerase III"/>
    <property type="evidence" value="ECO:0007669"/>
    <property type="project" value="InterPro"/>
</dbReference>
<comment type="subcellular location">
    <subcellularLocation>
        <location evidence="1">Nucleus</location>
    </subcellularLocation>
</comment>
<dbReference type="PANTHER" id="PTHR12780">
    <property type="entry name" value="RNA POLYMERASE III DNA DIRECTED , 39KD SUBUNIT-RELATED"/>
    <property type="match status" value="1"/>
</dbReference>
<dbReference type="GO" id="GO:0005737">
    <property type="term" value="C:cytoplasm"/>
    <property type="evidence" value="ECO:0007669"/>
    <property type="project" value="UniProtKB-ARBA"/>
</dbReference>
<comment type="similarity">
    <text evidence="2">Belongs to the eukaryotic RPC34/RPC39 RNA polymerase subunit family.</text>
</comment>
<dbReference type="eggNOG" id="KOG3233">
    <property type="taxonomic scope" value="Eukaryota"/>
</dbReference>
<evidence type="ECO:0000256" key="2">
    <source>
        <dbReference type="ARBA" id="ARBA00011038"/>
    </source>
</evidence>
<dbReference type="EMBL" id="KI630863">
    <property type="protein sequence ID" value="EYU32313.1"/>
    <property type="molecule type" value="Genomic_DNA"/>
</dbReference>
<dbReference type="InterPro" id="IPR036390">
    <property type="entry name" value="WH_DNA-bd_sf"/>
</dbReference>
<dbReference type="GO" id="GO:0005654">
    <property type="term" value="C:nucleoplasm"/>
    <property type="evidence" value="ECO:0007669"/>
    <property type="project" value="UniProtKB-ARBA"/>
</dbReference>
<evidence type="ECO:0000256" key="3">
    <source>
        <dbReference type="ARBA" id="ARBA00022478"/>
    </source>
</evidence>
<protein>
    <recommendedName>
        <fullName evidence="8">DNA-directed RNA polymerase III subunit RPC6</fullName>
    </recommendedName>
</protein>
<evidence type="ECO:0000256" key="4">
    <source>
        <dbReference type="ARBA" id="ARBA00023163"/>
    </source>
</evidence>
<dbReference type="InterPro" id="IPR036388">
    <property type="entry name" value="WH-like_DNA-bd_sf"/>
</dbReference>
<dbReference type="OrthoDB" id="613763at2759"/>
<dbReference type="PhylomeDB" id="A0A022QY75"/>
<sequence>MSRSNANLKRRRPGTDESGLIDSERAVLNSIKSKGNMGIWTRDIKLETNLTDPVVSKSVKSLMAKNLIKEVVNIQNKGKKHYMSVEFEPSKEISGGEWYSNGALDKELIKAVQDMCLRFLRAQKVTTIEGVHNDLKKSRVLTFEPSREQVVDILNSMVLDNNIIEVKSSGLGDYHSIPIGTVCYRVASGAGVAKGGPKKGGFASIPCGACPRISVCTPDGPISPATCVYYTKWLNVEF</sequence>
<accession>A0A022QY75</accession>
<dbReference type="OMA" id="VGTTKKC"/>
<evidence type="ECO:0000313" key="6">
    <source>
        <dbReference type="EMBL" id="EYU32313.1"/>
    </source>
</evidence>
<name>A0A022QY75_ERYGU</name>
<dbReference type="KEGG" id="egt:105963610"/>
<keyword evidence="5" id="KW-0539">Nucleus</keyword>
<dbReference type="InterPro" id="IPR007832">
    <property type="entry name" value="RNA_pol_Rpc34"/>
</dbReference>
<organism evidence="6 7">
    <name type="scientific">Erythranthe guttata</name>
    <name type="common">Yellow monkey flower</name>
    <name type="synonym">Mimulus guttatus</name>
    <dbReference type="NCBI Taxonomy" id="4155"/>
    <lineage>
        <taxon>Eukaryota</taxon>
        <taxon>Viridiplantae</taxon>
        <taxon>Streptophyta</taxon>
        <taxon>Embryophyta</taxon>
        <taxon>Tracheophyta</taxon>
        <taxon>Spermatophyta</taxon>
        <taxon>Magnoliopsida</taxon>
        <taxon>eudicotyledons</taxon>
        <taxon>Gunneridae</taxon>
        <taxon>Pentapetalae</taxon>
        <taxon>asterids</taxon>
        <taxon>lamiids</taxon>
        <taxon>Lamiales</taxon>
        <taxon>Phrymaceae</taxon>
        <taxon>Erythranthe</taxon>
    </lineage>
</organism>
<dbReference type="FunFam" id="1.10.10.10:FF:000116">
    <property type="entry name" value="DNA-directed RNA polymerase III subunit RPC6"/>
    <property type="match status" value="1"/>
</dbReference>
<proteinExistence type="inferred from homology"/>
<dbReference type="SUPFAM" id="SSF46785">
    <property type="entry name" value="Winged helix' DNA-binding domain"/>
    <property type="match status" value="1"/>
</dbReference>
<keyword evidence="4" id="KW-0804">Transcription</keyword>
<dbReference type="STRING" id="4155.A0A022QY75"/>
<dbReference type="Proteomes" id="UP000030748">
    <property type="component" value="Unassembled WGS sequence"/>
</dbReference>
<evidence type="ECO:0000313" key="7">
    <source>
        <dbReference type="Proteomes" id="UP000030748"/>
    </source>
</evidence>